<sequence>MNLSAHGSSTFPVEVTHISTHGIWILAHGCELFMPYSDFPWFKDQRLSDILSVVELSPGHFYWPNLDIDLTQEIIENPQRFPNISI</sequence>
<dbReference type="Proteomes" id="UP000321899">
    <property type="component" value="Unassembled WGS sequence"/>
</dbReference>
<dbReference type="OrthoDB" id="9795924at2"/>
<dbReference type="Pfam" id="PF10387">
    <property type="entry name" value="DUF2442"/>
    <property type="match status" value="1"/>
</dbReference>
<gene>
    <name evidence="1" type="ORF">FIM25_02705</name>
</gene>
<evidence type="ECO:0000313" key="2">
    <source>
        <dbReference type="Proteomes" id="UP000321899"/>
    </source>
</evidence>
<accession>A0A5Q4VIM0</accession>
<evidence type="ECO:0000313" key="1">
    <source>
        <dbReference type="EMBL" id="TYT75831.1"/>
    </source>
</evidence>
<keyword evidence="2" id="KW-1185">Reference proteome</keyword>
<dbReference type="RefSeq" id="WP_139446030.1">
    <property type="nucleotide sequence ID" value="NZ_VDMB01000002.1"/>
</dbReference>
<comment type="caution">
    <text evidence="1">The sequence shown here is derived from an EMBL/GenBank/DDBJ whole genome shotgun (WGS) entry which is preliminary data.</text>
</comment>
<organism evidence="1 2">
    <name type="scientific">Desulfobotulus mexicanus</name>
    <dbReference type="NCBI Taxonomy" id="2586642"/>
    <lineage>
        <taxon>Bacteria</taxon>
        <taxon>Pseudomonadati</taxon>
        <taxon>Thermodesulfobacteriota</taxon>
        <taxon>Desulfobacteria</taxon>
        <taxon>Desulfobacterales</taxon>
        <taxon>Desulfobacteraceae</taxon>
        <taxon>Desulfobotulus</taxon>
    </lineage>
</organism>
<protein>
    <submittedName>
        <fullName evidence="1">DUF2442 domain-containing protein</fullName>
    </submittedName>
</protein>
<name>A0A5Q4VIM0_9BACT</name>
<proteinExistence type="predicted"/>
<dbReference type="InterPro" id="IPR018841">
    <property type="entry name" value="DUF2442"/>
</dbReference>
<dbReference type="AlphaFoldDB" id="A0A5Q4VIM0"/>
<reference evidence="1 2" key="1">
    <citation type="submission" date="2019-06" db="EMBL/GenBank/DDBJ databases">
        <title>Desulfobotulus mexicanus sp. nov., a novel sulfate-reducing bacterium isolated from the sediment of an alkaline crater lake in Mexico.</title>
        <authorList>
            <person name="Hirschler-Rea A."/>
        </authorList>
    </citation>
    <scope>NUCLEOTIDE SEQUENCE [LARGE SCALE GENOMIC DNA]</scope>
    <source>
        <strain evidence="1 2">PAR22N</strain>
    </source>
</reference>
<dbReference type="EMBL" id="VDMB01000002">
    <property type="protein sequence ID" value="TYT75831.1"/>
    <property type="molecule type" value="Genomic_DNA"/>
</dbReference>